<dbReference type="RefSeq" id="WP_021169195.1">
    <property type="nucleotide sequence ID" value="NZ_CTRP01000003.1"/>
</dbReference>
<evidence type="ECO:0000313" key="3">
    <source>
        <dbReference type="Proteomes" id="UP000049855"/>
    </source>
</evidence>
<keyword evidence="2" id="KW-0282">Flagellum</keyword>
<feature type="compositionally biased region" description="Basic and acidic residues" evidence="1">
    <location>
        <begin position="106"/>
        <end position="116"/>
    </location>
</feature>
<dbReference type="EMBL" id="CTRP01000003">
    <property type="protein sequence ID" value="CQR70461.1"/>
    <property type="molecule type" value="Genomic_DNA"/>
</dbReference>
<reference evidence="3" key="1">
    <citation type="submission" date="2015-03" db="EMBL/GenBank/DDBJ databases">
        <authorList>
            <person name="Nijsse Bart"/>
        </authorList>
    </citation>
    <scope>NUCLEOTIDE SEQUENCE [LARGE SCALE GENOMIC DNA]</scope>
</reference>
<proteinExistence type="predicted"/>
<protein>
    <submittedName>
        <fullName evidence="2">Flagellar protein</fullName>
    </submittedName>
</protein>
<dbReference type="AlphaFoldDB" id="A0A0U1KSS8"/>
<sequence>MGLTNCSECGKLYVENAARICPDCYRRQEEDAETVVEYLRDVDKATLEEIHQATGVKHKIILRLLHSGRIMGSAISYPCETCGTLIDAGRLCDKCSKNILDQIKTDERHQEHEKHAQQQKIRSRMYGSVGEKE</sequence>
<keyword evidence="2" id="KW-0969">Cilium</keyword>
<feature type="region of interest" description="Disordered" evidence="1">
    <location>
        <begin position="106"/>
        <end position="133"/>
    </location>
</feature>
<keyword evidence="3" id="KW-1185">Reference proteome</keyword>
<dbReference type="Proteomes" id="UP000049855">
    <property type="component" value="Unassembled WGS sequence"/>
</dbReference>
<keyword evidence="2" id="KW-0966">Cell projection</keyword>
<accession>A0A0U1KSS8</accession>
<evidence type="ECO:0000256" key="1">
    <source>
        <dbReference type="SAM" id="MobiDB-lite"/>
    </source>
</evidence>
<evidence type="ECO:0000313" key="2">
    <source>
        <dbReference type="EMBL" id="CQR70461.1"/>
    </source>
</evidence>
<name>A0A0U1KSS8_9FIRM</name>
<gene>
    <name evidence="2" type="ORF">SpAn4DRAFT_1430</name>
</gene>
<organism evidence="2 3">
    <name type="scientific">Sporomusa ovata</name>
    <dbReference type="NCBI Taxonomy" id="2378"/>
    <lineage>
        <taxon>Bacteria</taxon>
        <taxon>Bacillati</taxon>
        <taxon>Bacillota</taxon>
        <taxon>Negativicutes</taxon>
        <taxon>Selenomonadales</taxon>
        <taxon>Sporomusaceae</taxon>
        <taxon>Sporomusa</taxon>
    </lineage>
</organism>